<keyword evidence="1" id="KW-0812">Transmembrane</keyword>
<sequence length="211" mass="23305">MVYIIMICMTVPLLLLMTMLDNKSRLLLGFVLCGMVLAVCAYEINSLVCYSLQLSGPELSITAAPVIEEILKALPVLFFAVLVSDERKQILQLAMAVGIGFAILENAFLLLTYVDEVDIGWAIARGISTSLSHGICTLTVGCGIIFVRKQKKLFYTGTFALLALAMTFHATFNLLIQSQYDYVALALPIVIYAVFWIVRLKGRQLSVQTKI</sequence>
<dbReference type="Pfam" id="PF13367">
    <property type="entry name" value="PrsW-protease"/>
    <property type="match status" value="1"/>
</dbReference>
<dbReference type="RefSeq" id="WP_118248112.1">
    <property type="nucleotide sequence ID" value="NZ_JAAIPF010000041.1"/>
</dbReference>
<gene>
    <name evidence="2" type="ORF">G4952_14585</name>
</gene>
<dbReference type="PANTHER" id="PTHR36844:SF1">
    <property type="entry name" value="PROTEASE PRSW"/>
    <property type="match status" value="1"/>
</dbReference>
<comment type="caution">
    <text evidence="2">The sequence shown here is derived from an EMBL/GenBank/DDBJ whole genome shotgun (WGS) entry which is preliminary data.</text>
</comment>
<keyword evidence="1" id="KW-0472">Membrane</keyword>
<evidence type="ECO:0000256" key="1">
    <source>
        <dbReference type="SAM" id="Phobius"/>
    </source>
</evidence>
<dbReference type="EMBL" id="JAAIPF010000041">
    <property type="protein sequence ID" value="NSF74999.1"/>
    <property type="molecule type" value="Genomic_DNA"/>
</dbReference>
<dbReference type="GO" id="GO:0008237">
    <property type="term" value="F:metallopeptidase activity"/>
    <property type="evidence" value="ECO:0007669"/>
    <property type="project" value="UniProtKB-KW"/>
</dbReference>
<feature type="transmembrane region" description="Helical" evidence="1">
    <location>
        <begin position="90"/>
        <end position="113"/>
    </location>
</feature>
<protein>
    <submittedName>
        <fullName evidence="2">PrsW family intramembrane metalloprotease</fullName>
    </submittedName>
</protein>
<organism evidence="2 3">
    <name type="scientific">Blautia wexlerae</name>
    <dbReference type="NCBI Taxonomy" id="418240"/>
    <lineage>
        <taxon>Bacteria</taxon>
        <taxon>Bacillati</taxon>
        <taxon>Bacillota</taxon>
        <taxon>Clostridia</taxon>
        <taxon>Lachnospirales</taxon>
        <taxon>Lachnospiraceae</taxon>
        <taxon>Blautia</taxon>
    </lineage>
</organism>
<reference evidence="2 3" key="1">
    <citation type="journal article" date="2020" name="Cell Host Microbe">
        <title>Functional and Genomic Variation between Human-Derived Isolates of Lachnospiraceae Reveals Inter- and Intra-Species Diversity.</title>
        <authorList>
            <person name="Sorbara M.T."/>
            <person name="Littmann E.R."/>
            <person name="Fontana E."/>
            <person name="Moody T.U."/>
            <person name="Kohout C.E."/>
            <person name="Gjonbalaj M."/>
            <person name="Eaton V."/>
            <person name="Seok R."/>
            <person name="Leiner I.M."/>
            <person name="Pamer E.G."/>
        </authorList>
    </citation>
    <scope>NUCLEOTIDE SEQUENCE [LARGE SCALE GENOMIC DNA]</scope>
    <source>
        <strain evidence="2 3">MSK.20.11</strain>
    </source>
</reference>
<feature type="transmembrane region" description="Helical" evidence="1">
    <location>
        <begin position="119"/>
        <end position="146"/>
    </location>
</feature>
<feature type="transmembrane region" description="Helical" evidence="1">
    <location>
        <begin position="153"/>
        <end position="176"/>
    </location>
</feature>
<keyword evidence="2" id="KW-0378">Hydrolase</keyword>
<evidence type="ECO:0000313" key="3">
    <source>
        <dbReference type="Proteomes" id="UP000822152"/>
    </source>
</evidence>
<feature type="transmembrane region" description="Helical" evidence="1">
    <location>
        <begin position="182"/>
        <end position="200"/>
    </location>
</feature>
<dbReference type="InterPro" id="IPR026898">
    <property type="entry name" value="PrsW"/>
</dbReference>
<keyword evidence="2" id="KW-0482">Metalloprotease</keyword>
<keyword evidence="3" id="KW-1185">Reference proteome</keyword>
<keyword evidence="1" id="KW-1133">Transmembrane helix</keyword>
<keyword evidence="2" id="KW-0645">Protease</keyword>
<proteinExistence type="predicted"/>
<dbReference type="PANTHER" id="PTHR36844">
    <property type="entry name" value="PROTEASE PRSW"/>
    <property type="match status" value="1"/>
</dbReference>
<feature type="transmembrane region" description="Helical" evidence="1">
    <location>
        <begin position="65"/>
        <end position="83"/>
    </location>
</feature>
<dbReference type="Proteomes" id="UP000822152">
    <property type="component" value="Unassembled WGS sequence"/>
</dbReference>
<accession>A0ABX2GRL0</accession>
<name>A0ABX2GRL0_9FIRM</name>
<evidence type="ECO:0000313" key="2">
    <source>
        <dbReference type="EMBL" id="NSF74999.1"/>
    </source>
</evidence>